<evidence type="ECO:0000256" key="1">
    <source>
        <dbReference type="ARBA" id="ARBA00004236"/>
    </source>
</evidence>
<keyword evidence="4" id="KW-0143">Chaperone</keyword>
<dbReference type="SUPFAM" id="SSF109998">
    <property type="entry name" value="Triger factor/SurA peptide-binding domain-like"/>
    <property type="match status" value="1"/>
</dbReference>
<evidence type="ECO:0000313" key="5">
    <source>
        <dbReference type="EMBL" id="KIP64613.1"/>
    </source>
</evidence>
<dbReference type="GO" id="GO:0003755">
    <property type="term" value="F:peptidyl-prolyl cis-trans isomerase activity"/>
    <property type="evidence" value="ECO:0007669"/>
    <property type="project" value="InterPro"/>
</dbReference>
<evidence type="ECO:0000256" key="4">
    <source>
        <dbReference type="ARBA" id="ARBA00023186"/>
    </source>
</evidence>
<sequence>MAALGKIRSHGAILVGVIGAALLAFIAEEAFRSCDSHKNESRQQIGEVLGEKVSMQEYQKLVDEFTNVLKITQGRDNLTDDELNQVKDQVWQTYVQNRIIEEEAKKLGLTVTDKELQNVLAAGTNPMLLQTPFVNQQTGRFDANMLKKFLTEYKSAKTTNPQMAEQYQSIYNFWTFVEKSLRQQILASKYQSLFANCFLSNPVSAKMAFKEDTEESNIQLAAFPYADINDNTIKVTDEELKAKYEELKPRFKQFVETRDIKYVDVKVVASNADKAELNKEFKAYETEIRGVEDPTQFMHKTASLVNYLGIPQTKAAFPSDIAARLDSMAVGSTTGVVENKQDNTLNIIRLLSKSELPDSVQFRAIQVVGATPDAVKKSADSIYTALENGGDFETIAKKYNQTGEKQWITSAQYQNAPSMDADTKNYINTLNTLGVNAIKNISLQQGSLIVQVTDRKAMTSKYVAAVIKKEIKFSKNTYSTAFNKFSQFVSESQTLQALEKNAAKYGYQLQERNDVSTQEHFVAGIHGTRDAMKWLFDSEDGKISPLYECGDNDHLLVLALTKTHEKGYRSFDDSKVKEYLKQEVLRDKKAEQIIAKVKGVNSIAAAKAKGAKIAELNQVTFASPAFVTLTGSSEPALSGAVAATAKGKFVNHAVKGQAGVYLFQVISKSNRPGKFNEKEYEQRLKQKAMQYAGNFMQELYFKANVVDNRYLFF</sequence>
<reference evidence="5 6" key="1">
    <citation type="submission" date="2015-01" db="EMBL/GenBank/DDBJ databases">
        <title>Comparative genomics of non-oral Prevotella species.</title>
        <authorList>
            <person name="Accetto T."/>
            <person name="Nograsek B."/>
            <person name="Avgustin G."/>
        </authorList>
    </citation>
    <scope>NUCLEOTIDE SEQUENCE [LARGE SCALE GENOMIC DNA]</scope>
    <source>
        <strain evidence="5 6">P5-119</strain>
    </source>
</reference>
<dbReference type="STRING" id="1602171.ST44_01450"/>
<dbReference type="InterPro" id="IPR052029">
    <property type="entry name" value="PpiD_chaperone"/>
</dbReference>
<dbReference type="Proteomes" id="UP000032046">
    <property type="component" value="Unassembled WGS sequence"/>
</dbReference>
<dbReference type="Pfam" id="PF13623">
    <property type="entry name" value="SurA_N_2"/>
    <property type="match status" value="1"/>
</dbReference>
<comment type="caution">
    <text evidence="5">The sequence shown here is derived from an EMBL/GenBank/DDBJ whole genome shotgun (WGS) entry which is preliminary data.</text>
</comment>
<dbReference type="Gene3D" id="3.10.50.40">
    <property type="match status" value="1"/>
</dbReference>
<evidence type="ECO:0000256" key="2">
    <source>
        <dbReference type="ARBA" id="ARBA00022475"/>
    </source>
</evidence>
<dbReference type="AlphaFoldDB" id="A0A0D0HFC7"/>
<dbReference type="InterPro" id="IPR027304">
    <property type="entry name" value="Trigger_fact/SurA_dom_sf"/>
</dbReference>
<keyword evidence="3" id="KW-0472">Membrane</keyword>
<accession>A0A0D0HFC7</accession>
<organism evidence="5 6">
    <name type="scientific">Prevotella pectinovora</name>
    <dbReference type="NCBI Taxonomy" id="1602169"/>
    <lineage>
        <taxon>Bacteria</taxon>
        <taxon>Pseudomonadati</taxon>
        <taxon>Bacteroidota</taxon>
        <taxon>Bacteroidia</taxon>
        <taxon>Bacteroidales</taxon>
        <taxon>Prevotellaceae</taxon>
        <taxon>Prevotella</taxon>
    </lineage>
</organism>
<evidence type="ECO:0000313" key="6">
    <source>
        <dbReference type="Proteomes" id="UP000032046"/>
    </source>
</evidence>
<dbReference type="Pfam" id="PF13616">
    <property type="entry name" value="Rotamase_3"/>
    <property type="match status" value="1"/>
</dbReference>
<gene>
    <name evidence="5" type="ORF">ST44_01450</name>
</gene>
<dbReference type="Gene3D" id="1.10.4030.10">
    <property type="entry name" value="Porin chaperone SurA, peptide-binding domain"/>
    <property type="match status" value="1"/>
</dbReference>
<keyword evidence="6" id="KW-1185">Reference proteome</keyword>
<dbReference type="RefSeq" id="WP_042517478.1">
    <property type="nucleotide sequence ID" value="NZ_JXQK01000018.1"/>
</dbReference>
<keyword evidence="2" id="KW-1003">Cell membrane</keyword>
<protein>
    <submittedName>
        <fullName evidence="5">Peptidylprolyl isomerase</fullName>
    </submittedName>
</protein>
<dbReference type="PANTHER" id="PTHR47529">
    <property type="entry name" value="PEPTIDYL-PROLYL CIS-TRANS ISOMERASE D"/>
    <property type="match status" value="1"/>
</dbReference>
<name>A0A0D0HFC7_9BACT</name>
<dbReference type="EMBL" id="JXQK01000018">
    <property type="protein sequence ID" value="KIP64613.1"/>
    <property type="molecule type" value="Genomic_DNA"/>
</dbReference>
<evidence type="ECO:0000256" key="3">
    <source>
        <dbReference type="ARBA" id="ARBA00023136"/>
    </source>
</evidence>
<dbReference type="PANTHER" id="PTHR47529:SF1">
    <property type="entry name" value="PERIPLASMIC CHAPERONE PPID"/>
    <property type="match status" value="1"/>
</dbReference>
<keyword evidence="5" id="KW-0413">Isomerase</keyword>
<comment type="subcellular location">
    <subcellularLocation>
        <location evidence="1">Cell membrane</location>
    </subcellularLocation>
</comment>
<dbReference type="InterPro" id="IPR046357">
    <property type="entry name" value="PPIase_dom_sf"/>
</dbReference>
<proteinExistence type="predicted"/>
<dbReference type="GO" id="GO:0005886">
    <property type="term" value="C:plasma membrane"/>
    <property type="evidence" value="ECO:0007669"/>
    <property type="project" value="UniProtKB-SubCell"/>
</dbReference>